<feature type="region of interest" description="Disordered" evidence="1">
    <location>
        <begin position="20"/>
        <end position="49"/>
    </location>
</feature>
<comment type="caution">
    <text evidence="3">The sequence shown here is derived from an EMBL/GenBank/DDBJ whole genome shotgun (WGS) entry which is preliminary data.</text>
</comment>
<proteinExistence type="predicted"/>
<name>A0AAD7KD80_9AGAR</name>
<protein>
    <recommendedName>
        <fullName evidence="2">DUF6699 domain-containing protein</fullName>
    </recommendedName>
</protein>
<accession>A0AAD7KD80</accession>
<evidence type="ECO:0000313" key="3">
    <source>
        <dbReference type="EMBL" id="KAJ7782376.1"/>
    </source>
</evidence>
<evidence type="ECO:0000256" key="1">
    <source>
        <dbReference type="SAM" id="MobiDB-lite"/>
    </source>
</evidence>
<evidence type="ECO:0000313" key="4">
    <source>
        <dbReference type="Proteomes" id="UP001215280"/>
    </source>
</evidence>
<feature type="domain" description="DUF6699" evidence="2">
    <location>
        <begin position="70"/>
        <end position="198"/>
    </location>
</feature>
<organism evidence="3 4">
    <name type="scientific">Mycena maculata</name>
    <dbReference type="NCBI Taxonomy" id="230809"/>
    <lineage>
        <taxon>Eukaryota</taxon>
        <taxon>Fungi</taxon>
        <taxon>Dikarya</taxon>
        <taxon>Basidiomycota</taxon>
        <taxon>Agaricomycotina</taxon>
        <taxon>Agaricomycetes</taxon>
        <taxon>Agaricomycetidae</taxon>
        <taxon>Agaricales</taxon>
        <taxon>Marasmiineae</taxon>
        <taxon>Mycenaceae</taxon>
        <taxon>Mycena</taxon>
    </lineage>
</organism>
<gene>
    <name evidence="3" type="ORF">DFH07DRAFT_321836</name>
</gene>
<keyword evidence="4" id="KW-1185">Reference proteome</keyword>
<sequence>MPHFGRPHVGWPIYGPPVDSSAPNPRSMAPPPAPRIRRPIPSRLPPFSTDERIGNGRVFPACFVPPISNIIYDIRYPPPTLRSVPCSPFRITGYSDFESDEPFTPSRPASIRIISKEFPWTFEIHESTRGAGVTRREIISGLCDVLQTPLTDTDWGSDDMKERMVRVRKHRGFLDGGLTLKRVDLLGGRCKFQGFCKDEDFVAQTVS</sequence>
<dbReference type="EMBL" id="JARJLG010000003">
    <property type="protein sequence ID" value="KAJ7782376.1"/>
    <property type="molecule type" value="Genomic_DNA"/>
</dbReference>
<reference evidence="3" key="1">
    <citation type="submission" date="2023-03" db="EMBL/GenBank/DDBJ databases">
        <title>Massive genome expansion in bonnet fungi (Mycena s.s.) driven by repeated elements and novel gene families across ecological guilds.</title>
        <authorList>
            <consortium name="Lawrence Berkeley National Laboratory"/>
            <person name="Harder C.B."/>
            <person name="Miyauchi S."/>
            <person name="Viragh M."/>
            <person name="Kuo A."/>
            <person name="Thoen E."/>
            <person name="Andreopoulos B."/>
            <person name="Lu D."/>
            <person name="Skrede I."/>
            <person name="Drula E."/>
            <person name="Henrissat B."/>
            <person name="Morin E."/>
            <person name="Kohler A."/>
            <person name="Barry K."/>
            <person name="LaButti K."/>
            <person name="Morin E."/>
            <person name="Salamov A."/>
            <person name="Lipzen A."/>
            <person name="Mereny Z."/>
            <person name="Hegedus B."/>
            <person name="Baldrian P."/>
            <person name="Stursova M."/>
            <person name="Weitz H."/>
            <person name="Taylor A."/>
            <person name="Grigoriev I.V."/>
            <person name="Nagy L.G."/>
            <person name="Martin F."/>
            <person name="Kauserud H."/>
        </authorList>
    </citation>
    <scope>NUCLEOTIDE SEQUENCE</scope>
    <source>
        <strain evidence="3">CBHHK188m</strain>
    </source>
</reference>
<dbReference type="Pfam" id="PF20415">
    <property type="entry name" value="DUF6699"/>
    <property type="match status" value="1"/>
</dbReference>
<dbReference type="InterPro" id="IPR046522">
    <property type="entry name" value="DUF6699"/>
</dbReference>
<dbReference type="Proteomes" id="UP001215280">
    <property type="component" value="Unassembled WGS sequence"/>
</dbReference>
<dbReference type="AlphaFoldDB" id="A0AAD7KD80"/>
<evidence type="ECO:0000259" key="2">
    <source>
        <dbReference type="Pfam" id="PF20415"/>
    </source>
</evidence>